<dbReference type="AlphaFoldDB" id="A0A835DKL2"/>
<dbReference type="OrthoDB" id="340227at2759"/>
<dbReference type="SMART" id="SM00684">
    <property type="entry name" value="DM15"/>
    <property type="match status" value="3"/>
</dbReference>
<evidence type="ECO:0000256" key="1">
    <source>
        <dbReference type="SAM" id="MobiDB-lite"/>
    </source>
</evidence>
<evidence type="ECO:0000313" key="2">
    <source>
        <dbReference type="EMBL" id="KAF8403534.1"/>
    </source>
</evidence>
<feature type="compositionally biased region" description="Polar residues" evidence="1">
    <location>
        <begin position="173"/>
        <end position="193"/>
    </location>
</feature>
<dbReference type="EMBL" id="JABCRI010000007">
    <property type="protein sequence ID" value="KAF8403534.1"/>
    <property type="molecule type" value="Genomic_DNA"/>
</dbReference>
<dbReference type="InterPro" id="IPR006607">
    <property type="entry name" value="DM15"/>
</dbReference>
<organism evidence="2 3">
    <name type="scientific">Tetracentron sinense</name>
    <name type="common">Spur-leaf</name>
    <dbReference type="NCBI Taxonomy" id="13715"/>
    <lineage>
        <taxon>Eukaryota</taxon>
        <taxon>Viridiplantae</taxon>
        <taxon>Streptophyta</taxon>
        <taxon>Embryophyta</taxon>
        <taxon>Tracheophyta</taxon>
        <taxon>Spermatophyta</taxon>
        <taxon>Magnoliopsida</taxon>
        <taxon>Trochodendrales</taxon>
        <taxon>Trochodendraceae</taxon>
        <taxon>Tetracentron</taxon>
    </lineage>
</organism>
<comment type="caution">
    <text evidence="2">The sequence shown here is derived from an EMBL/GenBank/DDBJ whole genome shotgun (WGS) entry which is preliminary data.</text>
</comment>
<protein>
    <submittedName>
        <fullName evidence="2">Uncharacterized protein</fullName>
    </submittedName>
</protein>
<proteinExistence type="predicted"/>
<dbReference type="GO" id="GO:0048255">
    <property type="term" value="P:mRNA stabilization"/>
    <property type="evidence" value="ECO:0007669"/>
    <property type="project" value="InterPro"/>
</dbReference>
<dbReference type="Proteomes" id="UP000655225">
    <property type="component" value="Unassembled WGS sequence"/>
</dbReference>
<sequence length="461" mass="52964">MRTSRIHIKEVEKVVTNISDNDDGDDDNDDGGDVRGTSDGLSHTQSEESHEQGRHDIVFTEEQYFDRATQDTNMLRVCPIVVMAYESQTYEQRSRGIVRQAGRGIDDLIYRMDRNTRIGKGVRAGAKESKPISNELASAINDGLYFYEQELRAMRSNNRRNNPGLDIGDGEARSSNTVPGLPNSKISVNSAGSNGYEVPGNANSQRKQNKGVNKQWSSHKQRLFPSNFRNHGYGHNRHGIIVSESPPSNSVGFFFGSTPPESHSPMSSKLSASPHGILSGSSPLVGSMPKPFPPFQHPSHQLLEESGFRQQKYLKFHKRCISDRKRLGIGCSEEMNTLYRFWSFFLRSMFFPSMYNEFRKLALEDAVAKYNYGVECLFRFFSYGLEKQFREDLYDDFEQLTLEFYNKGNLYGLEKYWAFHHYREVRDQKAPLKKHPELGRLLKKEYHSLDDFRTKEKAMRR</sequence>
<accession>A0A835DKL2</accession>
<evidence type="ECO:0000313" key="3">
    <source>
        <dbReference type="Proteomes" id="UP000655225"/>
    </source>
</evidence>
<feature type="compositionally biased region" description="Acidic residues" evidence="1">
    <location>
        <begin position="20"/>
        <end position="31"/>
    </location>
</feature>
<feature type="region of interest" description="Disordered" evidence="1">
    <location>
        <begin position="157"/>
        <end position="219"/>
    </location>
</feature>
<name>A0A835DKL2_TETSI</name>
<feature type="compositionally biased region" description="Polar residues" evidence="1">
    <location>
        <begin position="201"/>
        <end position="216"/>
    </location>
</feature>
<feature type="compositionally biased region" description="Basic and acidic residues" evidence="1">
    <location>
        <begin position="45"/>
        <end position="55"/>
    </location>
</feature>
<dbReference type="GO" id="GO:0000339">
    <property type="term" value="F:RNA cap binding"/>
    <property type="evidence" value="ECO:0007669"/>
    <property type="project" value="InterPro"/>
</dbReference>
<dbReference type="Pfam" id="PF21071">
    <property type="entry name" value="LARP1_HEAT"/>
    <property type="match status" value="1"/>
</dbReference>
<feature type="region of interest" description="Disordered" evidence="1">
    <location>
        <begin position="15"/>
        <end position="55"/>
    </location>
</feature>
<dbReference type="OMA" id="MAYESQT"/>
<keyword evidence="3" id="KW-1185">Reference proteome</keyword>
<gene>
    <name evidence="2" type="ORF">HHK36_011638</name>
</gene>
<reference evidence="2 3" key="1">
    <citation type="submission" date="2020-04" db="EMBL/GenBank/DDBJ databases">
        <title>Plant Genome Project.</title>
        <authorList>
            <person name="Zhang R.-G."/>
        </authorList>
    </citation>
    <scope>NUCLEOTIDE SEQUENCE [LARGE SCALE GENOMIC DNA]</scope>
    <source>
        <strain evidence="2">YNK0</strain>
        <tissue evidence="2">Leaf</tissue>
    </source>
</reference>